<dbReference type="STRING" id="797473.HMPREF9080_00775"/>
<evidence type="ECO:0000313" key="2">
    <source>
        <dbReference type="Proteomes" id="UP000004750"/>
    </source>
</evidence>
<dbReference type="HOGENOM" id="CLU_2988172_0_0_6"/>
<name>G9ZDE2_9GAMM</name>
<protein>
    <submittedName>
        <fullName evidence="1">Uncharacterized protein</fullName>
    </submittedName>
</protein>
<dbReference type="EMBL" id="AGCM01000041">
    <property type="protein sequence ID" value="EHM55363.1"/>
    <property type="molecule type" value="Genomic_DNA"/>
</dbReference>
<evidence type="ECO:0000313" key="1">
    <source>
        <dbReference type="EMBL" id="EHM55363.1"/>
    </source>
</evidence>
<reference evidence="1 2" key="1">
    <citation type="submission" date="2011-08" db="EMBL/GenBank/DDBJ databases">
        <authorList>
            <person name="Weinstock G."/>
            <person name="Sodergren E."/>
            <person name="Clifton S."/>
            <person name="Fulton L."/>
            <person name="Fulton B."/>
            <person name="Courtney L."/>
            <person name="Fronick C."/>
            <person name="Harrison M."/>
            <person name="Strong C."/>
            <person name="Farmer C."/>
            <person name="Delahaunty K."/>
            <person name="Markovic C."/>
            <person name="Hall O."/>
            <person name="Minx P."/>
            <person name="Tomlinson C."/>
            <person name="Mitreva M."/>
            <person name="Hou S."/>
            <person name="Chen J."/>
            <person name="Wollam A."/>
            <person name="Pepin K.H."/>
            <person name="Johnson M."/>
            <person name="Bhonagiri V."/>
            <person name="Zhang X."/>
            <person name="Suruliraj S."/>
            <person name="Warren W."/>
            <person name="Chinwalla A."/>
            <person name="Mardis E.R."/>
            <person name="Wilson R.K."/>
        </authorList>
    </citation>
    <scope>NUCLEOTIDE SEQUENCE [LARGE SCALE GENOMIC DNA]</scope>
    <source>
        <strain evidence="1 2">F0432</strain>
    </source>
</reference>
<proteinExistence type="predicted"/>
<sequence length="57" mass="6352">MGFPFDDGFARRTSVGNLGRAEKTAVIDGNNLAPIRRFIFLPELCFRFGTTTKKLST</sequence>
<dbReference type="Proteomes" id="UP000004750">
    <property type="component" value="Unassembled WGS sequence"/>
</dbReference>
<organism evidence="1 2">
    <name type="scientific">Cardiobacterium valvarum F0432</name>
    <dbReference type="NCBI Taxonomy" id="797473"/>
    <lineage>
        <taxon>Bacteria</taxon>
        <taxon>Pseudomonadati</taxon>
        <taxon>Pseudomonadota</taxon>
        <taxon>Gammaproteobacteria</taxon>
        <taxon>Cardiobacteriales</taxon>
        <taxon>Cardiobacteriaceae</taxon>
        <taxon>Cardiobacterium</taxon>
    </lineage>
</organism>
<accession>G9ZDE2</accession>
<comment type="caution">
    <text evidence="1">The sequence shown here is derived from an EMBL/GenBank/DDBJ whole genome shotgun (WGS) entry which is preliminary data.</text>
</comment>
<gene>
    <name evidence="1" type="ORF">HMPREF9080_00775</name>
</gene>
<dbReference type="AlphaFoldDB" id="G9ZDE2"/>